<dbReference type="InParanoid" id="A0A146G3M3"/>
<dbReference type="InterPro" id="IPR018743">
    <property type="entry name" value="DUF2292"/>
</dbReference>
<sequence>MSGGHLPDSRSANTAVRVDSSWQDVVERQVGALRFGSLQITVHEGKVVQIERSVKVRLDKSGRSDG</sequence>
<comment type="caution">
    <text evidence="1">The sequence shown here is derived from an EMBL/GenBank/DDBJ whole genome shotgun (WGS) entry which is preliminary data.</text>
</comment>
<evidence type="ECO:0000313" key="2">
    <source>
        <dbReference type="Proteomes" id="UP000076023"/>
    </source>
</evidence>
<evidence type="ECO:0008006" key="3">
    <source>
        <dbReference type="Google" id="ProtNLM"/>
    </source>
</evidence>
<dbReference type="OrthoDB" id="2382414at2"/>
<proteinExistence type="predicted"/>
<dbReference type="AlphaFoldDB" id="A0A146G3M3"/>
<organism evidence="1 2">
    <name type="scientific">Terrimicrobium sacchariphilum</name>
    <dbReference type="NCBI Taxonomy" id="690879"/>
    <lineage>
        <taxon>Bacteria</taxon>
        <taxon>Pseudomonadati</taxon>
        <taxon>Verrucomicrobiota</taxon>
        <taxon>Terrimicrobiia</taxon>
        <taxon>Terrimicrobiales</taxon>
        <taxon>Terrimicrobiaceae</taxon>
        <taxon>Terrimicrobium</taxon>
    </lineage>
</organism>
<name>A0A146G3M3_TERSA</name>
<reference evidence="2" key="1">
    <citation type="journal article" date="2017" name="Genome Announc.">
        <title>Draft Genome Sequence of Terrimicrobium sacchariphilum NM-5T, a Facultative Anaerobic Soil Bacterium of the Class Spartobacteria.</title>
        <authorList>
            <person name="Qiu Y.L."/>
            <person name="Tourlousse D.M."/>
            <person name="Matsuura N."/>
            <person name="Ohashi A."/>
            <person name="Sekiguchi Y."/>
        </authorList>
    </citation>
    <scope>NUCLEOTIDE SEQUENCE [LARGE SCALE GENOMIC DNA]</scope>
    <source>
        <strain evidence="2">NM-5</strain>
    </source>
</reference>
<protein>
    <recommendedName>
        <fullName evidence="3">DUF2292 domain-containing protein</fullName>
    </recommendedName>
</protein>
<dbReference type="Pfam" id="PF10055">
    <property type="entry name" value="DUF2292"/>
    <property type="match status" value="1"/>
</dbReference>
<accession>A0A146G3M3</accession>
<gene>
    <name evidence="1" type="ORF">TSACC_16</name>
</gene>
<dbReference type="Proteomes" id="UP000076023">
    <property type="component" value="Unassembled WGS sequence"/>
</dbReference>
<dbReference type="STRING" id="690879.TSACC_16"/>
<evidence type="ECO:0000313" key="1">
    <source>
        <dbReference type="EMBL" id="GAT31458.1"/>
    </source>
</evidence>
<keyword evidence="2" id="KW-1185">Reference proteome</keyword>
<dbReference type="RefSeq" id="WP_075077358.1">
    <property type="nucleotide sequence ID" value="NZ_BDCO01000001.1"/>
</dbReference>
<dbReference type="EMBL" id="BDCO01000001">
    <property type="protein sequence ID" value="GAT31458.1"/>
    <property type="molecule type" value="Genomic_DNA"/>
</dbReference>